<keyword evidence="1" id="KW-0732">Signal</keyword>
<dbReference type="PANTHER" id="PTHR35535">
    <property type="entry name" value="HEAT SHOCK PROTEIN HSLJ"/>
    <property type="match status" value="1"/>
</dbReference>
<feature type="signal peptide" evidence="1">
    <location>
        <begin position="1"/>
        <end position="19"/>
    </location>
</feature>
<dbReference type="Pfam" id="PF03724">
    <property type="entry name" value="META"/>
    <property type="match status" value="1"/>
</dbReference>
<protein>
    <submittedName>
        <fullName evidence="4">DUF4377 domain-containing protein</fullName>
    </submittedName>
</protein>
<name>A0ABX7RBQ5_9GAMM</name>
<dbReference type="InterPro" id="IPR038670">
    <property type="entry name" value="HslJ-like_sf"/>
</dbReference>
<dbReference type="InterPro" id="IPR025485">
    <property type="entry name" value="DUF4377"/>
</dbReference>
<evidence type="ECO:0000313" key="5">
    <source>
        <dbReference type="Proteomes" id="UP000663400"/>
    </source>
</evidence>
<reference evidence="4 5" key="1">
    <citation type="submission" date="2021-02" db="EMBL/GenBank/DDBJ databases">
        <title>Lysobacter arenosi sp. nov., isolated from soil of gangwondo yeongwol, south Korea.</title>
        <authorList>
            <person name="Kim K.R."/>
            <person name="Kim K.H."/>
            <person name="Jeon C.O."/>
        </authorList>
    </citation>
    <scope>NUCLEOTIDE SEQUENCE [LARGE SCALE GENOMIC DNA]</scope>
    <source>
        <strain evidence="4 5">R7</strain>
    </source>
</reference>
<dbReference type="PANTHER" id="PTHR35535:SF1">
    <property type="entry name" value="HEAT SHOCK PROTEIN HSLJ"/>
    <property type="match status" value="1"/>
</dbReference>
<evidence type="ECO:0000259" key="3">
    <source>
        <dbReference type="Pfam" id="PF14302"/>
    </source>
</evidence>
<feature type="domain" description="DUF306" evidence="2">
    <location>
        <begin position="47"/>
        <end position="164"/>
    </location>
</feature>
<proteinExistence type="predicted"/>
<dbReference type="Pfam" id="PF14302">
    <property type="entry name" value="DUF4377"/>
    <property type="match status" value="1"/>
</dbReference>
<evidence type="ECO:0000313" key="4">
    <source>
        <dbReference type="EMBL" id="QSX74366.1"/>
    </source>
</evidence>
<dbReference type="Proteomes" id="UP000663400">
    <property type="component" value="Chromosome"/>
</dbReference>
<feature type="chain" id="PRO_5047113182" evidence="1">
    <location>
        <begin position="20"/>
        <end position="278"/>
    </location>
</feature>
<sequence length="278" mass="29720">MNRLMLLALPLALAACAKAPTPSEATTPTATQAPVATSAPAASIDQAALASQHWQLEQAVDAKGQRIEALFARADKPLQLDFRDGRVSVGNACNRMGGGYTISGDRLQVARMAATLMACTDPKLMALDQAIGKRLEAAQTIALRSDAEPQLTLTSADGEVLTFRGEPTAETRYGGSGETAFLEVAAQAKPCSHPLIPNKQCLQVRELHYDDRGIKTGTPGDWQALYQDIEGYEHTDGVRNVVRVKRYTIKNPPADGSSIAYVLDMVVESENVTAAKAK</sequence>
<dbReference type="EMBL" id="CP071517">
    <property type="protein sequence ID" value="QSX74366.1"/>
    <property type="molecule type" value="Genomic_DNA"/>
</dbReference>
<dbReference type="InterPro" id="IPR005184">
    <property type="entry name" value="DUF306_Meta_HslJ"/>
</dbReference>
<dbReference type="Gene3D" id="2.40.128.270">
    <property type="match status" value="1"/>
</dbReference>
<evidence type="ECO:0000256" key="1">
    <source>
        <dbReference type="SAM" id="SignalP"/>
    </source>
</evidence>
<feature type="domain" description="DUF4377" evidence="3">
    <location>
        <begin position="183"/>
        <end position="268"/>
    </location>
</feature>
<dbReference type="InterPro" id="IPR053147">
    <property type="entry name" value="Hsp_HslJ-like"/>
</dbReference>
<dbReference type="RefSeq" id="WP_200608194.1">
    <property type="nucleotide sequence ID" value="NZ_CP071517.1"/>
</dbReference>
<accession>A0ABX7RBQ5</accession>
<organism evidence="4 5">
    <name type="scientific">Lysobacter arenosi</name>
    <dbReference type="NCBI Taxonomy" id="2795387"/>
    <lineage>
        <taxon>Bacteria</taxon>
        <taxon>Pseudomonadati</taxon>
        <taxon>Pseudomonadota</taxon>
        <taxon>Gammaproteobacteria</taxon>
        <taxon>Lysobacterales</taxon>
        <taxon>Lysobacteraceae</taxon>
        <taxon>Lysobacter</taxon>
    </lineage>
</organism>
<dbReference type="PROSITE" id="PS51257">
    <property type="entry name" value="PROKAR_LIPOPROTEIN"/>
    <property type="match status" value="1"/>
</dbReference>
<evidence type="ECO:0000259" key="2">
    <source>
        <dbReference type="Pfam" id="PF03724"/>
    </source>
</evidence>
<gene>
    <name evidence="4" type="ORF">HIV01_014395</name>
</gene>
<keyword evidence="5" id="KW-1185">Reference proteome</keyword>